<feature type="transmembrane region" description="Helical" evidence="1">
    <location>
        <begin position="106"/>
        <end position="128"/>
    </location>
</feature>
<reference evidence="3 4" key="1">
    <citation type="submission" date="2016-04" db="EMBL/GenBank/DDBJ databases">
        <title>Genome analyses suggest a sexual origin of heterokaryosis in a supposedly ancient asexual fungus.</title>
        <authorList>
            <person name="Ropars J."/>
            <person name="Sedzielewska K."/>
            <person name="Noel J."/>
            <person name="Charron P."/>
            <person name="Farinelli L."/>
            <person name="Marton T."/>
            <person name="Kruger M."/>
            <person name="Pelin A."/>
            <person name="Brachmann A."/>
            <person name="Corradi N."/>
        </authorList>
    </citation>
    <scope>NUCLEOTIDE SEQUENCE [LARGE SCALE GENOMIC DNA]</scope>
    <source>
        <strain evidence="3 4">A5</strain>
    </source>
</reference>
<feature type="transmembrane region" description="Helical" evidence="1">
    <location>
        <begin position="16"/>
        <end position="39"/>
    </location>
</feature>
<evidence type="ECO:0000313" key="4">
    <source>
        <dbReference type="Proteomes" id="UP000232722"/>
    </source>
</evidence>
<dbReference type="VEuPathDB" id="FungiDB:FUN_021717"/>
<dbReference type="AlphaFoldDB" id="A0A2I1EC54"/>
<dbReference type="EMBL" id="CAGKOT010000019">
    <property type="protein sequence ID" value="CAB5364272.1"/>
    <property type="molecule type" value="Genomic_DNA"/>
</dbReference>
<evidence type="ECO:0000256" key="1">
    <source>
        <dbReference type="SAM" id="Phobius"/>
    </source>
</evidence>
<organism evidence="2 5">
    <name type="scientific">Rhizophagus irregularis</name>
    <dbReference type="NCBI Taxonomy" id="588596"/>
    <lineage>
        <taxon>Eukaryota</taxon>
        <taxon>Fungi</taxon>
        <taxon>Fungi incertae sedis</taxon>
        <taxon>Mucoromycota</taxon>
        <taxon>Glomeromycotina</taxon>
        <taxon>Glomeromycetes</taxon>
        <taxon>Glomerales</taxon>
        <taxon>Glomeraceae</taxon>
        <taxon>Rhizophagus</taxon>
    </lineage>
</organism>
<keyword evidence="1" id="KW-0812">Transmembrane</keyword>
<comment type="caution">
    <text evidence="2">The sequence shown here is derived from an EMBL/GenBank/DDBJ whole genome shotgun (WGS) entry which is preliminary data.</text>
</comment>
<keyword evidence="1" id="KW-0472">Membrane</keyword>
<accession>A0A2I1EC54</accession>
<proteinExistence type="predicted"/>
<dbReference type="EMBL" id="LLXJ01001093">
    <property type="protein sequence ID" value="PKC03931.1"/>
    <property type="molecule type" value="Genomic_DNA"/>
</dbReference>
<name>A0A2I1EC54_9GLOM</name>
<reference evidence="2" key="3">
    <citation type="submission" date="2020-05" db="EMBL/GenBank/DDBJ databases">
        <authorList>
            <person name="Rincon C."/>
            <person name="Sanders R I."/>
            <person name="Robbins C."/>
            <person name="Chaturvedi A."/>
        </authorList>
    </citation>
    <scope>NUCLEOTIDE SEQUENCE</scope>
    <source>
        <strain evidence="2">CHB12</strain>
    </source>
</reference>
<dbReference type="Proteomes" id="UP000684084">
    <property type="component" value="Unassembled WGS sequence"/>
</dbReference>
<gene>
    <name evidence="2" type="ORF">CHRIB12_LOCUS9903</name>
    <name evidence="3" type="ORF">RhiirA5_362825</name>
</gene>
<evidence type="ECO:0000313" key="3">
    <source>
        <dbReference type="EMBL" id="PKC03931.1"/>
    </source>
</evidence>
<dbReference type="VEuPathDB" id="FungiDB:RhiirFUN_003569"/>
<protein>
    <submittedName>
        <fullName evidence="2">Uncharacterized protein</fullName>
    </submittedName>
</protein>
<feature type="transmembrane region" description="Helical" evidence="1">
    <location>
        <begin position="194"/>
        <end position="218"/>
    </location>
</feature>
<evidence type="ECO:0000313" key="2">
    <source>
        <dbReference type="EMBL" id="CAB5364272.1"/>
    </source>
</evidence>
<dbReference type="Proteomes" id="UP000232722">
    <property type="component" value="Unassembled WGS sequence"/>
</dbReference>
<feature type="transmembrane region" description="Helical" evidence="1">
    <location>
        <begin position="225"/>
        <end position="248"/>
    </location>
</feature>
<keyword evidence="1" id="KW-1133">Transmembrane helix</keyword>
<reference evidence="3 4" key="2">
    <citation type="submission" date="2017-09" db="EMBL/GenBank/DDBJ databases">
        <title>Extensive intraspecific genome diversity in a model arbuscular mycorrhizal fungus.</title>
        <authorList>
            <person name="Chen E.C."/>
            <person name="Morin E."/>
            <person name="Beaudet D."/>
            <person name="Noel J."/>
            <person name="Ndikumana S."/>
            <person name="Charron P."/>
            <person name="St-Onge C."/>
            <person name="Giorgi J."/>
            <person name="Grigoriev I.V."/>
            <person name="Roux C."/>
            <person name="Martin F.M."/>
            <person name="Corradi N."/>
        </authorList>
    </citation>
    <scope>NUCLEOTIDE SEQUENCE [LARGE SCALE GENOMIC DNA]</scope>
    <source>
        <strain evidence="3 4">A5</strain>
    </source>
</reference>
<sequence length="258" mass="29178">MPDAEGGSLTCKKYSISLGIVFVLLVAVSLVQGIVAITFGALFHSYSLSTFGISSVGQIVIIYYIYHQLVTEHIARKISSVPTETTPILNNTRNNINNRRATEKKIAVTGMLIYILLAGLTLFSIFYINKKMDGEDPNNPSKPPSDGGPHDRTRPPIQILLFSIYSIHPFFILTPLAWYLTYSTNSPCPAWRNATIWSVLLFLMAYTQFINSQLFYFVKWGTRELVCTIIMTTLFLIYAIRLFALYVWRGGNYENIVH</sequence>
<feature type="transmembrane region" description="Helical" evidence="1">
    <location>
        <begin position="46"/>
        <end position="66"/>
    </location>
</feature>
<feature type="transmembrane region" description="Helical" evidence="1">
    <location>
        <begin position="159"/>
        <end position="182"/>
    </location>
</feature>
<evidence type="ECO:0000313" key="5">
    <source>
        <dbReference type="Proteomes" id="UP000684084"/>
    </source>
</evidence>
<dbReference type="VEuPathDB" id="FungiDB:RhiirA1_419777"/>
<dbReference type="OrthoDB" id="2332528at2759"/>